<evidence type="ECO:0000313" key="2">
    <source>
        <dbReference type="EMBL" id="KAF0922044.1"/>
    </source>
</evidence>
<dbReference type="EMBL" id="SPHZ02000004">
    <property type="protein sequence ID" value="KAF0922044.1"/>
    <property type="molecule type" value="Genomic_DNA"/>
</dbReference>
<dbReference type="AlphaFoldDB" id="A0A6G1EC60"/>
<protein>
    <submittedName>
        <fullName evidence="2">Uncharacterized protein</fullName>
    </submittedName>
</protein>
<evidence type="ECO:0000256" key="1">
    <source>
        <dbReference type="SAM" id="MobiDB-lite"/>
    </source>
</evidence>
<keyword evidence="3" id="KW-1185">Reference proteome</keyword>
<reference evidence="2 3" key="1">
    <citation type="submission" date="2019-11" db="EMBL/GenBank/DDBJ databases">
        <title>Whole genome sequence of Oryza granulata.</title>
        <authorList>
            <person name="Li W."/>
        </authorList>
    </citation>
    <scope>NUCLEOTIDE SEQUENCE [LARGE SCALE GENOMIC DNA]</scope>
    <source>
        <strain evidence="3">cv. Menghai</strain>
        <tissue evidence="2">Leaf</tissue>
    </source>
</reference>
<organism evidence="2 3">
    <name type="scientific">Oryza meyeriana var. granulata</name>
    <dbReference type="NCBI Taxonomy" id="110450"/>
    <lineage>
        <taxon>Eukaryota</taxon>
        <taxon>Viridiplantae</taxon>
        <taxon>Streptophyta</taxon>
        <taxon>Embryophyta</taxon>
        <taxon>Tracheophyta</taxon>
        <taxon>Spermatophyta</taxon>
        <taxon>Magnoliopsida</taxon>
        <taxon>Liliopsida</taxon>
        <taxon>Poales</taxon>
        <taxon>Poaceae</taxon>
        <taxon>BOP clade</taxon>
        <taxon>Oryzoideae</taxon>
        <taxon>Oryzeae</taxon>
        <taxon>Oryzinae</taxon>
        <taxon>Oryza</taxon>
        <taxon>Oryza meyeriana</taxon>
    </lineage>
</organism>
<dbReference type="Proteomes" id="UP000479710">
    <property type="component" value="Unassembled WGS sequence"/>
</dbReference>
<proteinExistence type="predicted"/>
<evidence type="ECO:0000313" key="3">
    <source>
        <dbReference type="Proteomes" id="UP000479710"/>
    </source>
</evidence>
<gene>
    <name evidence="2" type="ORF">E2562_023996</name>
</gene>
<feature type="region of interest" description="Disordered" evidence="1">
    <location>
        <begin position="1"/>
        <end position="46"/>
    </location>
</feature>
<accession>A0A6G1EC60</accession>
<sequence length="158" mass="17586">MGRAKRTRVPSASESEGDQLDMPKSAPLLNEPQEPKKARPLPQDIPRKQCKRVGEVKLKLTVILGEVLKVSLLESRLFTPPLMLKLDQTQSKAFGFSCKNLQLTPIQAMPMVLQGPSITTSTALPYATLTTLRIPISMIDKWWTPIFTLGFTKTITIV</sequence>
<comment type="caution">
    <text evidence="2">The sequence shown here is derived from an EMBL/GenBank/DDBJ whole genome shotgun (WGS) entry which is preliminary data.</text>
</comment>
<name>A0A6G1EC60_9ORYZ</name>